<sequence>MFSAGIKATLADSSVWIKQLGMNSKQISIKNDKNIVSISDIFYAAILGVLLYCFTLNYIYAAFFIVVLFVFYFKTTVRQESVLLIPQVGIQLSTYYGIGPIKKCFIDSVDIDEVLIVEGITRFKVVHYLAIRCKKSKELVVLFENFLPMLDELRPLYYIIKSST</sequence>
<reference evidence="5 6" key="1">
    <citation type="journal article" date="2013" name="Curr. Biol.">
        <title>Shared signatures of parasitism and phylogenomics unite Cryptomycota and microsporidia.</title>
        <authorList>
            <person name="James T.Y."/>
            <person name="Pelin A."/>
            <person name="Bonen L."/>
            <person name="Ahrendt S."/>
            <person name="Sain D."/>
            <person name="Corradi N."/>
            <person name="Stajich J.E."/>
        </authorList>
    </citation>
    <scope>NUCLEOTIDE SEQUENCE [LARGE SCALE GENOMIC DNA]</scope>
    <source>
        <strain evidence="5 6">CSF55</strain>
    </source>
</reference>
<keyword evidence="3" id="KW-0812">Transmembrane</keyword>
<name>A0A075AYI9_ROZAC</name>
<dbReference type="Pfam" id="PF10181">
    <property type="entry name" value="PIG-H"/>
    <property type="match status" value="1"/>
</dbReference>
<feature type="transmembrane region" description="Helical" evidence="3">
    <location>
        <begin position="41"/>
        <end position="73"/>
    </location>
</feature>
<dbReference type="STRING" id="988480.A0A075AYI9"/>
<dbReference type="HOGENOM" id="CLU_1619999_0_0_1"/>
<feature type="domain" description="Phosphatidylinositol N-acetylglucosaminyltransferase subunit H conserved" evidence="4">
    <location>
        <begin position="81"/>
        <end position="144"/>
    </location>
</feature>
<organism evidence="5 6">
    <name type="scientific">Rozella allomycis (strain CSF55)</name>
    <dbReference type="NCBI Taxonomy" id="988480"/>
    <lineage>
        <taxon>Eukaryota</taxon>
        <taxon>Fungi</taxon>
        <taxon>Fungi incertae sedis</taxon>
        <taxon>Cryptomycota</taxon>
        <taxon>Cryptomycota incertae sedis</taxon>
        <taxon>Rozella</taxon>
    </lineage>
</organism>
<dbReference type="InterPro" id="IPR044215">
    <property type="entry name" value="PIG-H"/>
</dbReference>
<comment type="similarity">
    <text evidence="2">Belongs to the PIGH family.</text>
</comment>
<evidence type="ECO:0000313" key="6">
    <source>
        <dbReference type="Proteomes" id="UP000030755"/>
    </source>
</evidence>
<keyword evidence="3" id="KW-1133">Transmembrane helix</keyword>
<proteinExistence type="inferred from homology"/>
<gene>
    <name evidence="5" type="ORF">O9G_000748</name>
</gene>
<comment type="pathway">
    <text evidence="1">Glycolipid biosynthesis; glycosylphosphatidylinositol-anchor biosynthesis.</text>
</comment>
<dbReference type="OMA" id="EGISFWQ"/>
<dbReference type="GO" id="GO:0000506">
    <property type="term" value="C:glycosylphosphatidylinositol-N-acetylglucosaminyltransferase (GPI-GnT) complex"/>
    <property type="evidence" value="ECO:0007669"/>
    <property type="project" value="InterPro"/>
</dbReference>
<dbReference type="EMBL" id="KE560848">
    <property type="protein sequence ID" value="EPZ35352.1"/>
    <property type="molecule type" value="Genomic_DNA"/>
</dbReference>
<protein>
    <recommendedName>
        <fullName evidence="4">Phosphatidylinositol N-acetylglucosaminyltransferase subunit H conserved domain-containing protein</fullName>
    </recommendedName>
</protein>
<dbReference type="AlphaFoldDB" id="A0A075AYI9"/>
<dbReference type="GO" id="GO:0006506">
    <property type="term" value="P:GPI anchor biosynthetic process"/>
    <property type="evidence" value="ECO:0007669"/>
    <property type="project" value="UniProtKB-UniPathway"/>
</dbReference>
<evidence type="ECO:0000256" key="3">
    <source>
        <dbReference type="SAM" id="Phobius"/>
    </source>
</evidence>
<dbReference type="PANTHER" id="PTHR15231">
    <property type="entry name" value="PHOSPHATIDYLINOSITOL N-ACETYLGLUCOSAMINYLTRANSFERASE SUBUNIT H"/>
    <property type="match status" value="1"/>
</dbReference>
<evidence type="ECO:0000256" key="1">
    <source>
        <dbReference type="ARBA" id="ARBA00004687"/>
    </source>
</evidence>
<dbReference type="Proteomes" id="UP000030755">
    <property type="component" value="Unassembled WGS sequence"/>
</dbReference>
<accession>A0A075AYI9</accession>
<dbReference type="OrthoDB" id="6256716at2759"/>
<dbReference type="PANTHER" id="PTHR15231:SF1">
    <property type="entry name" value="PHOSPHATIDYLINOSITOL N-ACETYLGLUCOSAMINYLTRANSFERASE SUBUNIT H"/>
    <property type="match status" value="1"/>
</dbReference>
<evidence type="ECO:0000256" key="2">
    <source>
        <dbReference type="ARBA" id="ARBA00009610"/>
    </source>
</evidence>
<dbReference type="UniPathway" id="UPA00196"/>
<evidence type="ECO:0000313" key="5">
    <source>
        <dbReference type="EMBL" id="EPZ35352.1"/>
    </source>
</evidence>
<keyword evidence="3" id="KW-0472">Membrane</keyword>
<keyword evidence="6" id="KW-1185">Reference proteome</keyword>
<evidence type="ECO:0000259" key="4">
    <source>
        <dbReference type="Pfam" id="PF10181"/>
    </source>
</evidence>
<dbReference type="InterPro" id="IPR019328">
    <property type="entry name" value="PIGH-H_dom"/>
</dbReference>